<evidence type="ECO:0000256" key="9">
    <source>
        <dbReference type="ARBA" id="ARBA00022989"/>
    </source>
</evidence>
<feature type="domain" description="Cytochrome b561 bacterial/Ni-hydrogenase" evidence="14">
    <location>
        <begin position="12"/>
        <end position="180"/>
    </location>
</feature>
<gene>
    <name evidence="15" type="ORF">B9G99_07570</name>
</gene>
<accession>A0A2Z2HBA9</accession>
<dbReference type="Proteomes" id="UP000250025">
    <property type="component" value="Chromosome"/>
</dbReference>
<evidence type="ECO:0000256" key="7">
    <source>
        <dbReference type="ARBA" id="ARBA00022723"/>
    </source>
</evidence>
<dbReference type="OrthoDB" id="9793784at2"/>
<dbReference type="InterPro" id="IPR011577">
    <property type="entry name" value="Cyt_b561_bac/Ni-Hgenase"/>
</dbReference>
<feature type="transmembrane region" description="Helical" evidence="13">
    <location>
        <begin position="53"/>
        <end position="74"/>
    </location>
</feature>
<dbReference type="SUPFAM" id="SSF81342">
    <property type="entry name" value="Transmembrane di-heme cytochromes"/>
    <property type="match status" value="1"/>
</dbReference>
<evidence type="ECO:0000256" key="6">
    <source>
        <dbReference type="ARBA" id="ARBA00022692"/>
    </source>
</evidence>
<feature type="transmembrane region" description="Helical" evidence="13">
    <location>
        <begin position="20"/>
        <end position="41"/>
    </location>
</feature>
<keyword evidence="4" id="KW-1003">Cell membrane</keyword>
<keyword evidence="8" id="KW-0249">Electron transport</keyword>
<dbReference type="KEGG" id="kus:B9G99_07570"/>
<evidence type="ECO:0000256" key="4">
    <source>
        <dbReference type="ARBA" id="ARBA00022475"/>
    </source>
</evidence>
<evidence type="ECO:0000313" key="16">
    <source>
        <dbReference type="Proteomes" id="UP000250025"/>
    </source>
</evidence>
<dbReference type="PANTHER" id="PTHR30529">
    <property type="entry name" value="CYTOCHROME B561"/>
    <property type="match status" value="1"/>
</dbReference>
<keyword evidence="3" id="KW-0813">Transport</keyword>
<organism evidence="15 16">
    <name type="scientific">Kushneria konosiri</name>
    <dbReference type="NCBI Taxonomy" id="698828"/>
    <lineage>
        <taxon>Bacteria</taxon>
        <taxon>Pseudomonadati</taxon>
        <taxon>Pseudomonadota</taxon>
        <taxon>Gammaproteobacteria</taxon>
        <taxon>Oceanospirillales</taxon>
        <taxon>Halomonadaceae</taxon>
        <taxon>Kushneria</taxon>
    </lineage>
</organism>
<dbReference type="EMBL" id="CP021323">
    <property type="protein sequence ID" value="ARS52750.1"/>
    <property type="molecule type" value="Genomic_DNA"/>
</dbReference>
<comment type="subcellular location">
    <subcellularLocation>
        <location evidence="2">Cell membrane</location>
        <topology evidence="2">Multi-pass membrane protein</topology>
    </subcellularLocation>
</comment>
<evidence type="ECO:0000256" key="12">
    <source>
        <dbReference type="ARBA" id="ARBA00037975"/>
    </source>
</evidence>
<comment type="similarity">
    <text evidence="12">Belongs to the cytochrome b561 family.</text>
</comment>
<dbReference type="Pfam" id="PF01292">
    <property type="entry name" value="Ni_hydr_CYTB"/>
    <property type="match status" value="1"/>
</dbReference>
<feature type="transmembrane region" description="Helical" evidence="13">
    <location>
        <begin position="95"/>
        <end position="113"/>
    </location>
</feature>
<name>A0A2Z2HBA9_9GAMM</name>
<sequence>MLHVQWRDTPKRYGRISRWLHWGIGALLLWQLGGMTAKGLWGHPPWVQTWLSTHRWLGTLLMVLIVLRALWALLNLSRRPPHQQGLARLAGASHLLLYVLMLAIPALGLYMTWASGQPFAPLGMALFDGGPARVDAMLLARQWHTWLGWSLLIVMAGHVGMALIWHGVIQRDGTLRRMIGRSSQRQ</sequence>
<keyword evidence="5" id="KW-0349">Heme</keyword>
<evidence type="ECO:0000256" key="10">
    <source>
        <dbReference type="ARBA" id="ARBA00023004"/>
    </source>
</evidence>
<evidence type="ECO:0000256" key="1">
    <source>
        <dbReference type="ARBA" id="ARBA00001970"/>
    </source>
</evidence>
<dbReference type="RefSeq" id="WP_086621505.1">
    <property type="nucleotide sequence ID" value="NZ_CP021323.1"/>
</dbReference>
<evidence type="ECO:0000256" key="2">
    <source>
        <dbReference type="ARBA" id="ARBA00004651"/>
    </source>
</evidence>
<keyword evidence="9 13" id="KW-1133">Transmembrane helix</keyword>
<keyword evidence="6 13" id="KW-0812">Transmembrane</keyword>
<dbReference type="GO" id="GO:0005886">
    <property type="term" value="C:plasma membrane"/>
    <property type="evidence" value="ECO:0007669"/>
    <property type="project" value="UniProtKB-SubCell"/>
</dbReference>
<dbReference type="GO" id="GO:0046872">
    <property type="term" value="F:metal ion binding"/>
    <property type="evidence" value="ECO:0007669"/>
    <property type="project" value="UniProtKB-KW"/>
</dbReference>
<proteinExistence type="inferred from homology"/>
<evidence type="ECO:0000256" key="8">
    <source>
        <dbReference type="ARBA" id="ARBA00022982"/>
    </source>
</evidence>
<comment type="cofactor">
    <cofactor evidence="1">
        <name>heme b</name>
        <dbReference type="ChEBI" id="CHEBI:60344"/>
    </cofactor>
</comment>
<dbReference type="Gene3D" id="1.20.950.20">
    <property type="entry name" value="Transmembrane di-heme cytochromes, Chain C"/>
    <property type="match status" value="1"/>
</dbReference>
<dbReference type="GO" id="GO:0020037">
    <property type="term" value="F:heme binding"/>
    <property type="evidence" value="ECO:0007669"/>
    <property type="project" value="TreeGrafter"/>
</dbReference>
<reference evidence="15 16" key="1">
    <citation type="journal article" date="2017" name="Int. J. Syst. Evol. Microbiol.">
        <title>Kushneria konosiri sp. nov., isolated from the Korean salt-fermented seafood Daemi-jeot.</title>
        <authorList>
            <person name="Yun J.H."/>
            <person name="Park S.K."/>
            <person name="Lee J.Y."/>
            <person name="Jung M.J."/>
            <person name="Bae J.W."/>
        </authorList>
    </citation>
    <scope>NUCLEOTIDE SEQUENCE [LARGE SCALE GENOMIC DNA]</scope>
    <source>
        <strain evidence="15 16">X49</strain>
    </source>
</reference>
<evidence type="ECO:0000313" key="15">
    <source>
        <dbReference type="EMBL" id="ARS52750.1"/>
    </source>
</evidence>
<evidence type="ECO:0000256" key="13">
    <source>
        <dbReference type="SAM" id="Phobius"/>
    </source>
</evidence>
<feature type="transmembrane region" description="Helical" evidence="13">
    <location>
        <begin position="146"/>
        <end position="168"/>
    </location>
</feature>
<dbReference type="InterPro" id="IPR052168">
    <property type="entry name" value="Cytochrome_b561_oxidase"/>
</dbReference>
<keyword evidence="16" id="KW-1185">Reference proteome</keyword>
<keyword evidence="10" id="KW-0408">Iron</keyword>
<protein>
    <submittedName>
        <fullName evidence="15">Cytochrome b</fullName>
    </submittedName>
</protein>
<dbReference type="AlphaFoldDB" id="A0A2Z2HBA9"/>
<evidence type="ECO:0000256" key="3">
    <source>
        <dbReference type="ARBA" id="ARBA00022448"/>
    </source>
</evidence>
<evidence type="ECO:0000256" key="5">
    <source>
        <dbReference type="ARBA" id="ARBA00022617"/>
    </source>
</evidence>
<keyword evidence="11 13" id="KW-0472">Membrane</keyword>
<dbReference type="GO" id="GO:0009055">
    <property type="term" value="F:electron transfer activity"/>
    <property type="evidence" value="ECO:0007669"/>
    <property type="project" value="InterPro"/>
</dbReference>
<dbReference type="GO" id="GO:0022904">
    <property type="term" value="P:respiratory electron transport chain"/>
    <property type="evidence" value="ECO:0007669"/>
    <property type="project" value="InterPro"/>
</dbReference>
<evidence type="ECO:0000256" key="11">
    <source>
        <dbReference type="ARBA" id="ARBA00023136"/>
    </source>
</evidence>
<dbReference type="InterPro" id="IPR016174">
    <property type="entry name" value="Di-haem_cyt_TM"/>
</dbReference>
<dbReference type="PANTHER" id="PTHR30529:SF1">
    <property type="entry name" value="CYTOCHROME B561 HOMOLOG 2"/>
    <property type="match status" value="1"/>
</dbReference>
<keyword evidence="7" id="KW-0479">Metal-binding</keyword>
<evidence type="ECO:0000259" key="14">
    <source>
        <dbReference type="Pfam" id="PF01292"/>
    </source>
</evidence>